<name>A0A0A9BA42_ARUDO</name>
<dbReference type="AlphaFoldDB" id="A0A0A9BA42"/>
<reference evidence="1" key="2">
    <citation type="journal article" date="2015" name="Data Brief">
        <title>Shoot transcriptome of the giant reed, Arundo donax.</title>
        <authorList>
            <person name="Barrero R.A."/>
            <person name="Guerrero F.D."/>
            <person name="Moolhuijzen P."/>
            <person name="Goolsby J.A."/>
            <person name="Tidwell J."/>
            <person name="Bellgard S.E."/>
            <person name="Bellgard M.I."/>
        </authorList>
    </citation>
    <scope>NUCLEOTIDE SEQUENCE</scope>
    <source>
        <tissue evidence="1">Shoot tissue taken approximately 20 cm above the soil surface</tissue>
    </source>
</reference>
<evidence type="ECO:0000313" key="1">
    <source>
        <dbReference type="EMBL" id="JAD60854.1"/>
    </source>
</evidence>
<organism evidence="1">
    <name type="scientific">Arundo donax</name>
    <name type="common">Giant reed</name>
    <name type="synonym">Donax arundinaceus</name>
    <dbReference type="NCBI Taxonomy" id="35708"/>
    <lineage>
        <taxon>Eukaryota</taxon>
        <taxon>Viridiplantae</taxon>
        <taxon>Streptophyta</taxon>
        <taxon>Embryophyta</taxon>
        <taxon>Tracheophyta</taxon>
        <taxon>Spermatophyta</taxon>
        <taxon>Magnoliopsida</taxon>
        <taxon>Liliopsida</taxon>
        <taxon>Poales</taxon>
        <taxon>Poaceae</taxon>
        <taxon>PACMAD clade</taxon>
        <taxon>Arundinoideae</taxon>
        <taxon>Arundineae</taxon>
        <taxon>Arundo</taxon>
    </lineage>
</organism>
<dbReference type="EMBL" id="GBRH01237041">
    <property type="protein sequence ID" value="JAD60854.1"/>
    <property type="molecule type" value="Transcribed_RNA"/>
</dbReference>
<reference evidence="1" key="1">
    <citation type="submission" date="2014-09" db="EMBL/GenBank/DDBJ databases">
        <authorList>
            <person name="Magalhaes I.L.F."/>
            <person name="Oliveira U."/>
            <person name="Santos F.R."/>
            <person name="Vidigal T.H.D.A."/>
            <person name="Brescovit A.D."/>
            <person name="Santos A.J."/>
        </authorList>
    </citation>
    <scope>NUCLEOTIDE SEQUENCE</scope>
    <source>
        <tissue evidence="1">Shoot tissue taken approximately 20 cm above the soil surface</tissue>
    </source>
</reference>
<protein>
    <submittedName>
        <fullName evidence="1">Uncharacterized protein</fullName>
    </submittedName>
</protein>
<proteinExistence type="predicted"/>
<sequence>MSYVFEHHVDATCSTVSPKYVRSLHSKHFCHYHFQTKVSDDLCCPISPIQESTS</sequence>
<accession>A0A0A9BA42</accession>